<sequence length="396" mass="40722">MEQRIVVIGAGHAGGAAAITLRELGFSGSITLVGEEAEPPYERPSLSKEYLSGKDAAPVYLAEESRWAELGVDLRLGVAAAAIDRQGRSVSLSDGTALPYDRLILATGGAPRELPFPAHPRIFPLRTTGDAKAIATAARPGGKAVVIGGGVIGLETASTLHELGLTAVVVEAGQRLLGRNVPGDAAGWLAAAHARVGVEIRLGRSVAAIEAGDETLTLTLDDGAALDADLVVVGIGIVPRAGLAEAAGLPVGAGVLVDENYRSIGDEAVYAIGDLALRRFGDATAPQRMETWAHAQSSARAAALAILGQPAEPEPAPWFWTAQCGHNLQILGDPAAGDTVVARGEAVRLYLRDGILVGAACLDQPRDFASARRLIGKPLKAELAGDPGTDLRKAAA</sequence>
<dbReference type="Gene3D" id="3.50.50.60">
    <property type="entry name" value="FAD/NAD(P)-binding domain"/>
    <property type="match status" value="2"/>
</dbReference>
<dbReference type="KEGG" id="cfh:C1707_18710"/>
<keyword evidence="3" id="KW-0274">FAD</keyword>
<dbReference type="GO" id="GO:0005737">
    <property type="term" value="C:cytoplasm"/>
    <property type="evidence" value="ECO:0007669"/>
    <property type="project" value="TreeGrafter"/>
</dbReference>
<dbReference type="Proteomes" id="UP000234483">
    <property type="component" value="Unassembled WGS sequence"/>
</dbReference>
<dbReference type="SUPFAM" id="SSF51905">
    <property type="entry name" value="FAD/NAD(P)-binding domain"/>
    <property type="match status" value="2"/>
</dbReference>
<feature type="domain" description="FAD/NAD(P)-binding" evidence="5">
    <location>
        <begin position="4"/>
        <end position="299"/>
    </location>
</feature>
<dbReference type="PANTHER" id="PTHR43557">
    <property type="entry name" value="APOPTOSIS-INDUCING FACTOR 1"/>
    <property type="match status" value="1"/>
</dbReference>
<keyword evidence="4" id="KW-0560">Oxidoreductase</keyword>
<dbReference type="Proteomes" id="UP000281192">
    <property type="component" value="Chromosome"/>
</dbReference>
<evidence type="ECO:0000259" key="6">
    <source>
        <dbReference type="Pfam" id="PF14759"/>
    </source>
</evidence>
<evidence type="ECO:0000313" key="7">
    <source>
        <dbReference type="EMBL" id="AYV48128.1"/>
    </source>
</evidence>
<evidence type="ECO:0000259" key="5">
    <source>
        <dbReference type="Pfam" id="PF07992"/>
    </source>
</evidence>
<reference evidence="7 10" key="2">
    <citation type="submission" date="2018-01" db="EMBL/GenBank/DDBJ databases">
        <title>Complete genome sequence of Caulobacter flavus RHGG3.</title>
        <authorList>
            <person name="Yang E."/>
        </authorList>
    </citation>
    <scope>NUCLEOTIDE SEQUENCE [LARGE SCALE GENOMIC DNA]</scope>
    <source>
        <strain evidence="7 10">RHGG3</strain>
    </source>
</reference>
<protein>
    <submittedName>
        <fullName evidence="8">Pyridine nucleotide-disulfide oxidoreductase</fullName>
    </submittedName>
</protein>
<dbReference type="GO" id="GO:0016651">
    <property type="term" value="F:oxidoreductase activity, acting on NAD(P)H"/>
    <property type="evidence" value="ECO:0007669"/>
    <property type="project" value="TreeGrafter"/>
</dbReference>
<evidence type="ECO:0000256" key="2">
    <source>
        <dbReference type="ARBA" id="ARBA00022630"/>
    </source>
</evidence>
<dbReference type="EMBL" id="CP026100">
    <property type="protein sequence ID" value="AYV48128.1"/>
    <property type="molecule type" value="Genomic_DNA"/>
</dbReference>
<gene>
    <name evidence="7" type="ORF">C1707_18710</name>
    <name evidence="8" type="ORF">CFHF_23840</name>
</gene>
<dbReference type="Gene3D" id="3.30.390.30">
    <property type="match status" value="1"/>
</dbReference>
<dbReference type="PRINTS" id="PR00411">
    <property type="entry name" value="PNDRDTASEI"/>
</dbReference>
<keyword evidence="10" id="KW-1185">Reference proteome</keyword>
<dbReference type="OrthoDB" id="7809559at2"/>
<feature type="domain" description="Reductase C-terminal" evidence="6">
    <location>
        <begin position="318"/>
        <end position="394"/>
    </location>
</feature>
<comment type="cofactor">
    <cofactor evidence="1">
        <name>FAD</name>
        <dbReference type="ChEBI" id="CHEBI:57692"/>
    </cofactor>
</comment>
<dbReference type="PANTHER" id="PTHR43557:SF2">
    <property type="entry name" value="RIESKE DOMAIN-CONTAINING PROTEIN-RELATED"/>
    <property type="match status" value="1"/>
</dbReference>
<evidence type="ECO:0000256" key="1">
    <source>
        <dbReference type="ARBA" id="ARBA00001974"/>
    </source>
</evidence>
<keyword evidence="2" id="KW-0285">Flavoprotein</keyword>
<evidence type="ECO:0000313" key="10">
    <source>
        <dbReference type="Proteomes" id="UP000281192"/>
    </source>
</evidence>
<dbReference type="InterPro" id="IPR028202">
    <property type="entry name" value="Reductase_C"/>
</dbReference>
<dbReference type="AlphaFoldDB" id="A0A2N5CM19"/>
<evidence type="ECO:0000313" key="8">
    <source>
        <dbReference type="EMBL" id="PLR06947.1"/>
    </source>
</evidence>
<dbReference type="InterPro" id="IPR036188">
    <property type="entry name" value="FAD/NAD-bd_sf"/>
</dbReference>
<dbReference type="Pfam" id="PF07992">
    <property type="entry name" value="Pyr_redox_2"/>
    <property type="match status" value="1"/>
</dbReference>
<dbReference type="SUPFAM" id="SSF55424">
    <property type="entry name" value="FAD/NAD-linked reductases, dimerisation (C-terminal) domain"/>
    <property type="match status" value="1"/>
</dbReference>
<evidence type="ECO:0000256" key="3">
    <source>
        <dbReference type="ARBA" id="ARBA00022827"/>
    </source>
</evidence>
<proteinExistence type="predicted"/>
<evidence type="ECO:0000256" key="4">
    <source>
        <dbReference type="ARBA" id="ARBA00023002"/>
    </source>
</evidence>
<dbReference type="RefSeq" id="WP_101715418.1">
    <property type="nucleotide sequence ID" value="NZ_CP026100.1"/>
</dbReference>
<accession>A0A2N5CM19</accession>
<dbReference type="InterPro" id="IPR050446">
    <property type="entry name" value="FAD-oxidoreductase/Apoptosis"/>
</dbReference>
<dbReference type="InterPro" id="IPR016156">
    <property type="entry name" value="FAD/NAD-linked_Rdtase_dimer_sf"/>
</dbReference>
<dbReference type="PRINTS" id="PR00368">
    <property type="entry name" value="FADPNR"/>
</dbReference>
<evidence type="ECO:0000313" key="9">
    <source>
        <dbReference type="Proteomes" id="UP000234483"/>
    </source>
</evidence>
<dbReference type="Pfam" id="PF14759">
    <property type="entry name" value="Reductase_C"/>
    <property type="match status" value="1"/>
</dbReference>
<dbReference type="EMBL" id="PJRQ01000048">
    <property type="protein sequence ID" value="PLR06947.1"/>
    <property type="molecule type" value="Genomic_DNA"/>
</dbReference>
<reference evidence="8 9" key="1">
    <citation type="submission" date="2017-12" db="EMBL/GenBank/DDBJ databases">
        <title>The genome sequence of Caulobacter flavus CGMCC1 15093.</title>
        <authorList>
            <person name="Gao J."/>
            <person name="Mao X."/>
            <person name="Sun J."/>
        </authorList>
    </citation>
    <scope>NUCLEOTIDE SEQUENCE [LARGE SCALE GENOMIC DNA]</scope>
    <source>
        <strain evidence="8 9">CGMCC1 15093</strain>
    </source>
</reference>
<dbReference type="InterPro" id="IPR023753">
    <property type="entry name" value="FAD/NAD-binding_dom"/>
</dbReference>
<organism evidence="8 9">
    <name type="scientific">Caulobacter flavus</name>
    <dbReference type="NCBI Taxonomy" id="1679497"/>
    <lineage>
        <taxon>Bacteria</taxon>
        <taxon>Pseudomonadati</taxon>
        <taxon>Pseudomonadota</taxon>
        <taxon>Alphaproteobacteria</taxon>
        <taxon>Caulobacterales</taxon>
        <taxon>Caulobacteraceae</taxon>
        <taxon>Caulobacter</taxon>
    </lineage>
</organism>
<name>A0A2N5CM19_9CAUL</name>